<dbReference type="InterPro" id="IPR005754">
    <property type="entry name" value="Sortase"/>
</dbReference>
<dbReference type="Proteomes" id="UP000283981">
    <property type="component" value="Unassembled WGS sequence"/>
</dbReference>
<dbReference type="AlphaFoldDB" id="A0A414UXQ7"/>
<reference evidence="3 4" key="1">
    <citation type="submission" date="2018-08" db="EMBL/GenBank/DDBJ databases">
        <title>A genome reference for cultivated species of the human gut microbiota.</title>
        <authorList>
            <person name="Zou Y."/>
            <person name="Xue W."/>
            <person name="Luo G."/>
        </authorList>
    </citation>
    <scope>NUCLEOTIDE SEQUENCE [LARGE SCALE GENOMIC DNA]</scope>
    <source>
        <strain evidence="3 4">AM21-18</strain>
    </source>
</reference>
<dbReference type="RefSeq" id="WP_074044984.1">
    <property type="nucleotide sequence ID" value="NZ_QRIP01000007.1"/>
</dbReference>
<feature type="active site" description="Proton donor/acceptor" evidence="2">
    <location>
        <position position="141"/>
    </location>
</feature>
<dbReference type="GO" id="GO:0016787">
    <property type="term" value="F:hydrolase activity"/>
    <property type="evidence" value="ECO:0007669"/>
    <property type="project" value="UniProtKB-KW"/>
</dbReference>
<evidence type="ECO:0000313" key="3">
    <source>
        <dbReference type="EMBL" id="RHG86339.1"/>
    </source>
</evidence>
<accession>A0A414UXQ7</accession>
<evidence type="ECO:0000256" key="1">
    <source>
        <dbReference type="ARBA" id="ARBA00022801"/>
    </source>
</evidence>
<feature type="active site" description="Acyl-thioester intermediate" evidence="2">
    <location>
        <position position="239"/>
    </location>
</feature>
<dbReference type="InterPro" id="IPR009835">
    <property type="entry name" value="SrtB"/>
</dbReference>
<dbReference type="Gene3D" id="2.40.260.10">
    <property type="entry name" value="Sortase"/>
    <property type="match status" value="1"/>
</dbReference>
<dbReference type="NCBIfam" id="TIGR03064">
    <property type="entry name" value="sortase_srtB"/>
    <property type="match status" value="1"/>
</dbReference>
<protein>
    <submittedName>
        <fullName evidence="3">SrtB family sortase</fullName>
        <ecNumber evidence="3">3.4.22.71</ecNumber>
    </submittedName>
</protein>
<name>A0A414UXQ7_MEDGN</name>
<evidence type="ECO:0000256" key="2">
    <source>
        <dbReference type="PIRSR" id="PIRSR605754-1"/>
    </source>
</evidence>
<dbReference type="Pfam" id="PF04203">
    <property type="entry name" value="Sortase"/>
    <property type="match status" value="1"/>
</dbReference>
<dbReference type="CDD" id="cd05826">
    <property type="entry name" value="Sortase_B"/>
    <property type="match status" value="1"/>
</dbReference>
<comment type="caution">
    <text evidence="3">The sequence shown here is derived from an EMBL/GenBank/DDBJ whole genome shotgun (WGS) entry which is preliminary data.</text>
</comment>
<organism evidence="3 4">
    <name type="scientific">Mediterraneibacter gnavus</name>
    <name type="common">Ruminococcus gnavus</name>
    <dbReference type="NCBI Taxonomy" id="33038"/>
    <lineage>
        <taxon>Bacteria</taxon>
        <taxon>Bacillati</taxon>
        <taxon>Bacillota</taxon>
        <taxon>Clostridia</taxon>
        <taxon>Lachnospirales</taxon>
        <taxon>Lachnospiraceae</taxon>
        <taxon>Mediterraneibacter</taxon>
    </lineage>
</organism>
<evidence type="ECO:0000313" key="4">
    <source>
        <dbReference type="Proteomes" id="UP000283981"/>
    </source>
</evidence>
<gene>
    <name evidence="3" type="primary">srtB</name>
    <name evidence="3" type="ORF">DW243_05750</name>
</gene>
<dbReference type="SUPFAM" id="SSF63817">
    <property type="entry name" value="Sortase"/>
    <property type="match status" value="1"/>
</dbReference>
<dbReference type="EC" id="3.4.22.71" evidence="3"/>
<sequence length="256" mass="29102">MKKYKMQICIAAAVVLLGAAVFCGFQIYHHYAQVEEQTEAFEQMAKLVEKAPEEAIPEDTPVSEGEDVLAKYRELYLQNEDMVGWISIAGTKLNYPVMQTTNNPNFYLKHNFEKAYSDLGTPYIQENCNLLESDNLVIYGHHIKGGKMFGALEDYKAESFYEKHKTIQFDTLTEQAEYEIVAVFKTVAYSSEGFRYYDFVNAENEEAFDSYIAKCKELALYDTGVSAEYGDRLITLSTCEYSAQNGRLVVVAKKVS</sequence>
<keyword evidence="1 3" id="KW-0378">Hydrolase</keyword>
<dbReference type="InterPro" id="IPR023365">
    <property type="entry name" value="Sortase_dom-sf"/>
</dbReference>
<proteinExistence type="predicted"/>
<dbReference type="EMBL" id="QRIS01000007">
    <property type="protein sequence ID" value="RHG86339.1"/>
    <property type="molecule type" value="Genomic_DNA"/>
</dbReference>